<keyword evidence="2" id="KW-1185">Reference proteome</keyword>
<evidence type="ECO:0000313" key="2">
    <source>
        <dbReference type="Proteomes" id="UP000193870"/>
    </source>
</evidence>
<sequence>MSQVRLSAVAEAMSWSETELRVVRRVLSCPVATRRRAYVAVEPILTWLKTIIRVSPAQELAIRTAAEEI</sequence>
<dbReference type="Proteomes" id="UP000193870">
    <property type="component" value="Unassembled WGS sequence"/>
</dbReference>
<organism evidence="1 2">
    <name type="scientific">Palleronia marisminoris</name>
    <dbReference type="NCBI Taxonomy" id="315423"/>
    <lineage>
        <taxon>Bacteria</taxon>
        <taxon>Pseudomonadati</taxon>
        <taxon>Pseudomonadota</taxon>
        <taxon>Alphaproteobacteria</taxon>
        <taxon>Rhodobacterales</taxon>
        <taxon>Roseobacteraceae</taxon>
        <taxon>Palleronia</taxon>
    </lineage>
</organism>
<dbReference type="RefSeq" id="WP_085854079.1">
    <property type="nucleotide sequence ID" value="NZ_FOPF01000005.1"/>
</dbReference>
<evidence type="ECO:0000313" key="1">
    <source>
        <dbReference type="EMBL" id="SLN47411.1"/>
    </source>
</evidence>
<accession>A0A1Y5SXJ3</accession>
<protein>
    <submittedName>
        <fullName evidence="1">Uncharacterized protein</fullName>
    </submittedName>
</protein>
<proteinExistence type="predicted"/>
<gene>
    <name evidence="1" type="ORF">PAM7066_02096</name>
</gene>
<reference evidence="1 2" key="1">
    <citation type="submission" date="2017-03" db="EMBL/GenBank/DDBJ databases">
        <authorList>
            <person name="Afonso C.L."/>
            <person name="Miller P.J."/>
            <person name="Scott M.A."/>
            <person name="Spackman E."/>
            <person name="Goraichik I."/>
            <person name="Dimitrov K.M."/>
            <person name="Suarez D.L."/>
            <person name="Swayne D.E."/>
        </authorList>
    </citation>
    <scope>NUCLEOTIDE SEQUENCE [LARGE SCALE GENOMIC DNA]</scope>
    <source>
        <strain evidence="1 2">CECT 7066</strain>
    </source>
</reference>
<dbReference type="EMBL" id="FWFV01000005">
    <property type="protein sequence ID" value="SLN47411.1"/>
    <property type="molecule type" value="Genomic_DNA"/>
</dbReference>
<dbReference type="AlphaFoldDB" id="A0A1Y5SXJ3"/>
<name>A0A1Y5SXJ3_9RHOB</name>